<dbReference type="Proteomes" id="UP000239907">
    <property type="component" value="Unassembled WGS sequence"/>
</dbReference>
<keyword evidence="3" id="KW-1185">Reference proteome</keyword>
<protein>
    <recommendedName>
        <fullName evidence="1">3-keto-alpha-glucoside-1,2-lyase/3-keto-2-hydroxy-glucal hydratase domain-containing protein</fullName>
    </recommendedName>
</protein>
<dbReference type="Gene3D" id="2.60.120.560">
    <property type="entry name" value="Exo-inulinase, domain 1"/>
    <property type="match status" value="1"/>
</dbReference>
<organism evidence="2 3">
    <name type="scientific">Rubritalea profundi</name>
    <dbReference type="NCBI Taxonomy" id="1658618"/>
    <lineage>
        <taxon>Bacteria</taxon>
        <taxon>Pseudomonadati</taxon>
        <taxon>Verrucomicrobiota</taxon>
        <taxon>Verrucomicrobiia</taxon>
        <taxon>Verrucomicrobiales</taxon>
        <taxon>Rubritaleaceae</taxon>
        <taxon>Rubritalea</taxon>
    </lineage>
</organism>
<evidence type="ECO:0000259" key="1">
    <source>
        <dbReference type="Pfam" id="PF06439"/>
    </source>
</evidence>
<proteinExistence type="predicted"/>
<dbReference type="EMBL" id="MQWA01000001">
    <property type="protein sequence ID" value="PQJ28415.1"/>
    <property type="molecule type" value="Genomic_DNA"/>
</dbReference>
<name>A0A2S7U098_9BACT</name>
<evidence type="ECO:0000313" key="3">
    <source>
        <dbReference type="Proteomes" id="UP000239907"/>
    </source>
</evidence>
<dbReference type="InterPro" id="IPR010496">
    <property type="entry name" value="AL/BT2_dom"/>
</dbReference>
<reference evidence="2 3" key="1">
    <citation type="submission" date="2016-12" db="EMBL/GenBank/DDBJ databases">
        <title>Study of bacterial adaptation to deep sea.</title>
        <authorList>
            <person name="Song J."/>
            <person name="Yoshizawa S."/>
            <person name="Kogure K."/>
        </authorList>
    </citation>
    <scope>NUCLEOTIDE SEQUENCE [LARGE SCALE GENOMIC DNA]</scope>
    <source>
        <strain evidence="2 3">SAORIC-165</strain>
    </source>
</reference>
<dbReference type="Pfam" id="PF06439">
    <property type="entry name" value="3keto-disac_hyd"/>
    <property type="match status" value="1"/>
</dbReference>
<gene>
    <name evidence="2" type="ORF">BSZ32_07755</name>
</gene>
<accession>A0A2S7U098</accession>
<sequence>MKKWNSYRIVADGHTLTHKINGHKTIQVVDNQENKFSLKGLFALQLHQGPAMKIQFKDMLMLELEDTQEKPKISENIQTLPGFKVTKIHQVNKKEHSSWVAICFDDKGSLYTSNQSGEIYRITLKKGQVQKIE</sequence>
<evidence type="ECO:0000313" key="2">
    <source>
        <dbReference type="EMBL" id="PQJ28415.1"/>
    </source>
</evidence>
<dbReference type="OrthoDB" id="272468at2"/>
<comment type="caution">
    <text evidence="2">The sequence shown here is derived from an EMBL/GenBank/DDBJ whole genome shotgun (WGS) entry which is preliminary data.</text>
</comment>
<feature type="domain" description="3-keto-alpha-glucoside-1,2-lyase/3-keto-2-hydroxy-glucal hydratase" evidence="1">
    <location>
        <begin position="2"/>
        <end position="59"/>
    </location>
</feature>
<dbReference type="GO" id="GO:0016787">
    <property type="term" value="F:hydrolase activity"/>
    <property type="evidence" value="ECO:0007669"/>
    <property type="project" value="InterPro"/>
</dbReference>
<dbReference type="AlphaFoldDB" id="A0A2S7U098"/>